<dbReference type="Proteomes" id="UP000826271">
    <property type="component" value="Unassembled WGS sequence"/>
</dbReference>
<gene>
    <name evidence="7" type="ORF">BUALT_Bualt14G0111000</name>
</gene>
<keyword evidence="8" id="KW-1185">Reference proteome</keyword>
<dbReference type="InterPro" id="IPR044861">
    <property type="entry name" value="IPNS-like_FE2OG_OXY"/>
</dbReference>
<dbReference type="Gene3D" id="2.60.120.330">
    <property type="entry name" value="B-lactam Antibiotic, Isopenicillin N Synthase, Chain"/>
    <property type="match status" value="2"/>
</dbReference>
<evidence type="ECO:0000256" key="2">
    <source>
        <dbReference type="ARBA" id="ARBA00022723"/>
    </source>
</evidence>
<reference evidence="7" key="1">
    <citation type="submission" date="2019-10" db="EMBL/GenBank/DDBJ databases">
        <authorList>
            <person name="Zhang R."/>
            <person name="Pan Y."/>
            <person name="Wang J."/>
            <person name="Ma R."/>
            <person name="Yu S."/>
        </authorList>
    </citation>
    <scope>NUCLEOTIDE SEQUENCE</scope>
    <source>
        <strain evidence="7">LA-IB0</strain>
        <tissue evidence="7">Leaf</tissue>
    </source>
</reference>
<dbReference type="GO" id="GO:0046872">
    <property type="term" value="F:metal ion binding"/>
    <property type="evidence" value="ECO:0007669"/>
    <property type="project" value="UniProtKB-KW"/>
</dbReference>
<proteinExistence type="inferred from homology"/>
<protein>
    <recommendedName>
        <fullName evidence="6">Fe2OG dioxygenase domain-containing protein</fullName>
    </recommendedName>
</protein>
<organism evidence="7 8">
    <name type="scientific">Buddleja alternifolia</name>
    <dbReference type="NCBI Taxonomy" id="168488"/>
    <lineage>
        <taxon>Eukaryota</taxon>
        <taxon>Viridiplantae</taxon>
        <taxon>Streptophyta</taxon>
        <taxon>Embryophyta</taxon>
        <taxon>Tracheophyta</taxon>
        <taxon>Spermatophyta</taxon>
        <taxon>Magnoliopsida</taxon>
        <taxon>eudicotyledons</taxon>
        <taxon>Gunneridae</taxon>
        <taxon>Pentapetalae</taxon>
        <taxon>asterids</taxon>
        <taxon>lamiids</taxon>
        <taxon>Lamiales</taxon>
        <taxon>Scrophulariaceae</taxon>
        <taxon>Buddlejeae</taxon>
        <taxon>Buddleja</taxon>
    </lineage>
</organism>
<dbReference type="InterPro" id="IPR027443">
    <property type="entry name" value="IPNS-like_sf"/>
</dbReference>
<keyword evidence="3 5" id="KW-0560">Oxidoreductase</keyword>
<dbReference type="Pfam" id="PF03171">
    <property type="entry name" value="2OG-FeII_Oxy"/>
    <property type="match status" value="1"/>
</dbReference>
<comment type="caution">
    <text evidence="7">The sequence shown here is derived from an EMBL/GenBank/DDBJ whole genome shotgun (WGS) entry which is preliminary data.</text>
</comment>
<evidence type="ECO:0000259" key="6">
    <source>
        <dbReference type="PROSITE" id="PS51471"/>
    </source>
</evidence>
<dbReference type="InterPro" id="IPR026992">
    <property type="entry name" value="DIOX_N"/>
</dbReference>
<evidence type="ECO:0000256" key="5">
    <source>
        <dbReference type="RuleBase" id="RU003682"/>
    </source>
</evidence>
<evidence type="ECO:0000256" key="3">
    <source>
        <dbReference type="ARBA" id="ARBA00023002"/>
    </source>
</evidence>
<dbReference type="GO" id="GO:0016706">
    <property type="term" value="F:2-oxoglutarate-dependent dioxygenase activity"/>
    <property type="evidence" value="ECO:0007669"/>
    <property type="project" value="UniProtKB-ARBA"/>
</dbReference>
<feature type="domain" description="Fe2OG dioxygenase" evidence="6">
    <location>
        <begin position="174"/>
        <end position="282"/>
    </location>
</feature>
<keyword evidence="4 5" id="KW-0408">Iron</keyword>
<comment type="similarity">
    <text evidence="1 5">Belongs to the iron/ascorbate-dependent oxidoreductase family.</text>
</comment>
<dbReference type="AlphaFoldDB" id="A0AAV6WTR5"/>
<name>A0AAV6WTR5_9LAMI</name>
<dbReference type="GO" id="GO:0002238">
    <property type="term" value="P:response to molecule of fungal origin"/>
    <property type="evidence" value="ECO:0007669"/>
    <property type="project" value="UniProtKB-ARBA"/>
</dbReference>
<dbReference type="InterPro" id="IPR005123">
    <property type="entry name" value="Oxoglu/Fe-dep_dioxygenase_dom"/>
</dbReference>
<dbReference type="PANTHER" id="PTHR10209:SF730">
    <property type="entry name" value="1-AMINOCYCLOPROPANE-1-CARBOXYLATE OXIDASE HOMOLOG"/>
    <property type="match status" value="1"/>
</dbReference>
<evidence type="ECO:0000313" key="7">
    <source>
        <dbReference type="EMBL" id="KAG8370380.1"/>
    </source>
</evidence>
<keyword evidence="2 5" id="KW-0479">Metal-binding</keyword>
<dbReference type="Pfam" id="PF14226">
    <property type="entry name" value="DIOX_N"/>
    <property type="match status" value="1"/>
</dbReference>
<dbReference type="SUPFAM" id="SSF51197">
    <property type="entry name" value="Clavaminate synthase-like"/>
    <property type="match status" value="1"/>
</dbReference>
<evidence type="ECO:0000313" key="8">
    <source>
        <dbReference type="Proteomes" id="UP000826271"/>
    </source>
</evidence>
<dbReference type="PANTHER" id="PTHR10209">
    <property type="entry name" value="OXIDOREDUCTASE, 2OG-FE II OXYGENASE FAMILY PROTEIN"/>
    <property type="match status" value="1"/>
</dbReference>
<sequence>MFVPSNTKAETEPKYDRKSELKAFDDTKAGVKGLVDAGVTKLPRIFIHPPELLHNVTNPNNKQFHFPIIDLDGIRDDSAKRKEFVDKVRDASETWGFFQVVNHGIPMEVMEEMLNGVRRFNEQETEIKKKYYTRDFTKRVAYRSNFDLYSSPAANWRDTLYFTVAPTPAKPEELPEACRNVQKGLQSACHYYPPCPEPELTMGTTRHSDNDFTTVLLQDSLGGLQVLHQNQWVDVPPIPGALVVNLGDLMQLISNDKFISVEHRVLASNAGPRISVASFFGSNTDVSAKVYAPMTELLSEENPPKYRPTTIKEYTEYFRAKGLDGTSALLHFRL</sequence>
<evidence type="ECO:0000256" key="4">
    <source>
        <dbReference type="ARBA" id="ARBA00023004"/>
    </source>
</evidence>
<accession>A0AAV6WTR5</accession>
<evidence type="ECO:0000256" key="1">
    <source>
        <dbReference type="ARBA" id="ARBA00008056"/>
    </source>
</evidence>
<dbReference type="EMBL" id="WHWC01000014">
    <property type="protein sequence ID" value="KAG8370380.1"/>
    <property type="molecule type" value="Genomic_DNA"/>
</dbReference>
<dbReference type="PROSITE" id="PS51471">
    <property type="entry name" value="FE2OG_OXY"/>
    <property type="match status" value="1"/>
</dbReference>
<dbReference type="GO" id="GO:0009805">
    <property type="term" value="P:coumarin biosynthetic process"/>
    <property type="evidence" value="ECO:0007669"/>
    <property type="project" value="UniProtKB-ARBA"/>
</dbReference>